<proteinExistence type="predicted"/>
<dbReference type="Pfam" id="PF00534">
    <property type="entry name" value="Glycos_transf_1"/>
    <property type="match status" value="1"/>
</dbReference>
<keyword evidence="1" id="KW-0808">Transferase</keyword>
<dbReference type="CDD" id="cd03809">
    <property type="entry name" value="GT4_MtfB-like"/>
    <property type="match status" value="1"/>
</dbReference>
<dbReference type="GO" id="GO:0009103">
    <property type="term" value="P:lipopolysaccharide biosynthetic process"/>
    <property type="evidence" value="ECO:0007669"/>
    <property type="project" value="TreeGrafter"/>
</dbReference>
<comment type="caution">
    <text evidence="4">The sequence shown here is derived from an EMBL/GenBank/DDBJ whole genome shotgun (WGS) entry which is preliminary data.</text>
</comment>
<evidence type="ECO:0000313" key="4">
    <source>
        <dbReference type="EMBL" id="MBK9716704.1"/>
    </source>
</evidence>
<feature type="domain" description="Glycosyltransferase subfamily 4-like N-terminal" evidence="3">
    <location>
        <begin position="17"/>
        <end position="173"/>
    </location>
</feature>
<dbReference type="SUPFAM" id="SSF53756">
    <property type="entry name" value="UDP-Glycosyltransferase/glycogen phosphorylase"/>
    <property type="match status" value="1"/>
</dbReference>
<accession>A0A9D7S8F9</accession>
<dbReference type="AlphaFoldDB" id="A0A9D7S8F9"/>
<name>A0A9D7S8F9_9BACT</name>
<gene>
    <name evidence="4" type="ORF">IPO85_04165</name>
</gene>
<dbReference type="GO" id="GO:0016757">
    <property type="term" value="F:glycosyltransferase activity"/>
    <property type="evidence" value="ECO:0007669"/>
    <property type="project" value="InterPro"/>
</dbReference>
<feature type="domain" description="Glycosyl transferase family 1" evidence="2">
    <location>
        <begin position="194"/>
        <end position="345"/>
    </location>
</feature>
<organism evidence="4 5">
    <name type="scientific">Candidatus Defluviibacterium haderslevense</name>
    <dbReference type="NCBI Taxonomy" id="2981993"/>
    <lineage>
        <taxon>Bacteria</taxon>
        <taxon>Pseudomonadati</taxon>
        <taxon>Bacteroidota</taxon>
        <taxon>Saprospiria</taxon>
        <taxon>Saprospirales</taxon>
        <taxon>Saprospiraceae</taxon>
        <taxon>Candidatus Defluviibacterium</taxon>
    </lineage>
</organism>
<dbReference type="EMBL" id="JADKFW010000004">
    <property type="protein sequence ID" value="MBK9716704.1"/>
    <property type="molecule type" value="Genomic_DNA"/>
</dbReference>
<evidence type="ECO:0000313" key="5">
    <source>
        <dbReference type="Proteomes" id="UP000808349"/>
    </source>
</evidence>
<dbReference type="PANTHER" id="PTHR46401:SF2">
    <property type="entry name" value="GLYCOSYLTRANSFERASE WBBK-RELATED"/>
    <property type="match status" value="1"/>
</dbReference>
<reference evidence="4 5" key="1">
    <citation type="submission" date="2020-10" db="EMBL/GenBank/DDBJ databases">
        <title>Connecting structure to function with the recovery of over 1000 high-quality activated sludge metagenome-assembled genomes encoding full-length rRNA genes using long-read sequencing.</title>
        <authorList>
            <person name="Singleton C.M."/>
            <person name="Petriglieri F."/>
            <person name="Kristensen J.M."/>
            <person name="Kirkegaard R.H."/>
            <person name="Michaelsen T.Y."/>
            <person name="Andersen M.H."/>
            <person name="Karst S.M."/>
            <person name="Dueholm M.S."/>
            <person name="Nielsen P.H."/>
            <person name="Albertsen M."/>
        </authorList>
    </citation>
    <scope>NUCLEOTIDE SEQUENCE [LARGE SCALE GENOMIC DNA]</scope>
    <source>
        <strain evidence="4">Ribe_18-Q3-R11-54_BAT3C.373</strain>
    </source>
</reference>
<protein>
    <submittedName>
        <fullName evidence="4">Glycosyltransferase family 4 protein</fullName>
    </submittedName>
</protein>
<dbReference type="Gene3D" id="3.40.50.2000">
    <property type="entry name" value="Glycogen Phosphorylase B"/>
    <property type="match status" value="2"/>
</dbReference>
<dbReference type="InterPro" id="IPR028098">
    <property type="entry name" value="Glyco_trans_4-like_N"/>
</dbReference>
<evidence type="ECO:0000256" key="1">
    <source>
        <dbReference type="ARBA" id="ARBA00022679"/>
    </source>
</evidence>
<dbReference type="Proteomes" id="UP000808349">
    <property type="component" value="Unassembled WGS sequence"/>
</dbReference>
<sequence length="379" mass="44078">MRIAVNARFLLSGKLEGIGWYSFEVLRRMTKEHPEHEFIFIFDRTYSEEFIFGSNVIPVVLQPPARHPILWYIWFEWRLPALLKKLDVDMFLSLDGYCSLRSTTPQYLVMHDLAYLHYPKQIKFAARHFYKYFVPKYLNKASHVFAVSNATKQDIIRHITLNSAHVSVAYNGCRDSFVPIDEDQKQKIRDDYTGGRDYFLFVGAMHPRKNVDQLIRAFDHFKQKDKTSHKLVLVGRMAWYSEKISEAYESSRYKSDIIFCDYMATETLVKITGAATAAICPSFLEGFGVPIAEALFCDVPVIVSNRFSLPEVGGPGAYLINPDEYISISEAMSKVIHDPQLEKRIELGRIHRMQFSWDQTAELIYYRMMQDFSCSRSIF</sequence>
<dbReference type="InterPro" id="IPR001296">
    <property type="entry name" value="Glyco_trans_1"/>
</dbReference>
<dbReference type="Pfam" id="PF13439">
    <property type="entry name" value="Glyco_transf_4"/>
    <property type="match status" value="1"/>
</dbReference>
<evidence type="ECO:0000259" key="3">
    <source>
        <dbReference type="Pfam" id="PF13439"/>
    </source>
</evidence>
<dbReference type="PANTHER" id="PTHR46401">
    <property type="entry name" value="GLYCOSYLTRANSFERASE WBBK-RELATED"/>
    <property type="match status" value="1"/>
</dbReference>
<evidence type="ECO:0000259" key="2">
    <source>
        <dbReference type="Pfam" id="PF00534"/>
    </source>
</evidence>